<evidence type="ECO:0000313" key="4">
    <source>
        <dbReference type="Proteomes" id="UP001595556"/>
    </source>
</evidence>
<dbReference type="Pfam" id="PF09955">
    <property type="entry name" value="DUF2189"/>
    <property type="match status" value="1"/>
</dbReference>
<comment type="caution">
    <text evidence="3">The sequence shown here is derived from an EMBL/GenBank/DDBJ whole genome shotgun (WGS) entry which is preliminary data.</text>
</comment>
<feature type="transmembrane region" description="Helical" evidence="2">
    <location>
        <begin position="225"/>
        <end position="251"/>
    </location>
</feature>
<gene>
    <name evidence="3" type="ORF">ACFOEN_00165</name>
</gene>
<keyword evidence="2" id="KW-0812">Transmembrane</keyword>
<organism evidence="3 4">
    <name type="scientific">Piscinibacterium candidicorallinum</name>
    <dbReference type="NCBI Taxonomy" id="1793872"/>
    <lineage>
        <taxon>Bacteria</taxon>
        <taxon>Pseudomonadati</taxon>
        <taxon>Pseudomonadota</taxon>
        <taxon>Betaproteobacteria</taxon>
        <taxon>Burkholderiales</taxon>
        <taxon>Piscinibacterium</taxon>
    </lineage>
</organism>
<feature type="transmembrane region" description="Helical" evidence="2">
    <location>
        <begin position="62"/>
        <end position="81"/>
    </location>
</feature>
<dbReference type="EMBL" id="JBHRTI010000001">
    <property type="protein sequence ID" value="MFC3146047.1"/>
    <property type="molecule type" value="Genomic_DNA"/>
</dbReference>
<name>A0ABV7H205_9BURK</name>
<evidence type="ECO:0000256" key="2">
    <source>
        <dbReference type="SAM" id="Phobius"/>
    </source>
</evidence>
<keyword evidence="2" id="KW-0472">Membrane</keyword>
<evidence type="ECO:0000256" key="1">
    <source>
        <dbReference type="SAM" id="MobiDB-lite"/>
    </source>
</evidence>
<proteinExistence type="predicted"/>
<dbReference type="RefSeq" id="WP_414859617.1">
    <property type="nucleotide sequence ID" value="NZ_CP180191.1"/>
</dbReference>
<feature type="transmembrane region" description="Helical" evidence="2">
    <location>
        <begin position="182"/>
        <end position="204"/>
    </location>
</feature>
<feature type="transmembrane region" description="Helical" evidence="2">
    <location>
        <begin position="126"/>
        <end position="144"/>
    </location>
</feature>
<dbReference type="Proteomes" id="UP001595556">
    <property type="component" value="Unassembled WGS sequence"/>
</dbReference>
<keyword evidence="2" id="KW-1133">Transmembrane helix</keyword>
<dbReference type="InterPro" id="IPR018692">
    <property type="entry name" value="DUF2189"/>
</dbReference>
<sequence>MGADPQDMPHPADAPQTPDGPAVPATAAPERGLPAVRELSPADPLRWLVLGWRDFMHAPGIGLFYGACFASMGLAIAWTFVRSPQWTLVLCGSFLLLGPFLAIGLYDVSRRLERSEPPSLGRSLTAWDSNFSALVLYLGVLVVLEMLWSRSALVVFAVSFNTMPSAHSTLDLLLNPENIEFVIAYAAVGAVFAALIFCTSVISIPMIMDRDTDGISAGITSFRVCFLNPMTMFVWGTLLTLLVVLAMLPWFMGLLVVGPVLGHASWHAYRAAVVPRQTTAGSGAAP</sequence>
<protein>
    <submittedName>
        <fullName evidence="3">DUF2189 domain-containing protein</fullName>
    </submittedName>
</protein>
<feature type="transmembrane region" description="Helical" evidence="2">
    <location>
        <begin position="88"/>
        <end position="106"/>
    </location>
</feature>
<accession>A0ABV7H205</accession>
<reference evidence="4" key="1">
    <citation type="journal article" date="2019" name="Int. J. Syst. Evol. Microbiol.">
        <title>The Global Catalogue of Microorganisms (GCM) 10K type strain sequencing project: providing services to taxonomists for standard genome sequencing and annotation.</title>
        <authorList>
            <consortium name="The Broad Institute Genomics Platform"/>
            <consortium name="The Broad Institute Genome Sequencing Center for Infectious Disease"/>
            <person name="Wu L."/>
            <person name="Ma J."/>
        </authorList>
    </citation>
    <scope>NUCLEOTIDE SEQUENCE [LARGE SCALE GENOMIC DNA]</scope>
    <source>
        <strain evidence="4">KCTC 52168</strain>
    </source>
</reference>
<keyword evidence="4" id="KW-1185">Reference proteome</keyword>
<feature type="region of interest" description="Disordered" evidence="1">
    <location>
        <begin position="1"/>
        <end position="27"/>
    </location>
</feature>
<evidence type="ECO:0000313" key="3">
    <source>
        <dbReference type="EMBL" id="MFC3146047.1"/>
    </source>
</evidence>